<evidence type="ECO:0000256" key="15">
    <source>
        <dbReference type="PROSITE-ProRule" id="PRU10144"/>
    </source>
</evidence>
<evidence type="ECO:0000259" key="19">
    <source>
        <dbReference type="Pfam" id="PF07715"/>
    </source>
</evidence>
<dbReference type="EMBL" id="WNDP01000020">
    <property type="protein sequence ID" value="KAF1026647.1"/>
    <property type="molecule type" value="Genomic_DNA"/>
</dbReference>
<dbReference type="InterPro" id="IPR012910">
    <property type="entry name" value="Plug_dom"/>
</dbReference>
<keyword evidence="13 14" id="KW-0998">Cell outer membrane</keyword>
<keyword evidence="7 17" id="KW-0732">Signal</keyword>
<evidence type="ECO:0000256" key="5">
    <source>
        <dbReference type="ARBA" id="ARBA00022496"/>
    </source>
</evidence>
<evidence type="ECO:0000256" key="12">
    <source>
        <dbReference type="ARBA" id="ARBA00023170"/>
    </source>
</evidence>
<proteinExistence type="inferred from homology"/>
<evidence type="ECO:0000256" key="16">
    <source>
        <dbReference type="RuleBase" id="RU003357"/>
    </source>
</evidence>
<dbReference type="CDD" id="cd01347">
    <property type="entry name" value="ligand_gated_channel"/>
    <property type="match status" value="1"/>
</dbReference>
<evidence type="ECO:0000256" key="17">
    <source>
        <dbReference type="SAM" id="SignalP"/>
    </source>
</evidence>
<name>A0A833U011_ACIBZ</name>
<keyword evidence="10 16" id="KW-0798">TonB box</keyword>
<sequence>MKLSTLSLSVRHVLFSSLTLISCTAIAEDFSTQLPTIEVKADTEKTTGYTERKSRAATKLDLTLKETPQSVTVMTSQHIEDQNLNTVEEVLSQTPGIYVQRYGAQGAVGNGGEYTFYYARGNQILNYQVDGVMTSPATSGKNGSSLSNLNPIIYENITVLKGAAGLTNGAGYPSASINLNRKHATSTTPTGQIQLNVGSDQAIRSTFDAQSALTSSGDVRGRVVAAYGQSNSWRDWGDQRDATLYAVVDADLSEKTQFSVGSLLSRSRLNGQGVHGITVFGDDGTLMPFNREFNPNARWAYSNVDTLNLFTELKHEFNNRWKIQANYNYTKQDIDALYGVIGVAQVDYTKMTASLAASQNDFSPEEHSLDLSVTGDYSLLGREHELMLGASYQNLKSNNNAYAGYSSKDTINLNTWNGQIALPPEARIATGVSNKDYQQSGYYLATRLNPIDSLHIIVGGRLSNYDLKTHSTNTVRNTVSDSKIKESNQFTPYAGITFDISSYLTAYASYTNIFLPQTNRDYAYNMLDPQQGDNYEGGFKASFYDDRLNMSAAYFQAKMDNVAESAGKYSDTDPAVINGWTTAGSTYYHGVKGAKTQGFELEISGQILPEWNIQAGYTQAETKDKNGQRINTDRPTQQFKLFTTYNLPVMENKLTVGAGVNWQNEFYDKSKTGLNYQAFRQKSFGLVDVMARYAINKDLNLGLNVSNLTDEKYRLNTWANTYGDPRRYTASIQYKF</sequence>
<dbReference type="AlphaFoldDB" id="A0A833U011"/>
<evidence type="ECO:0000256" key="4">
    <source>
        <dbReference type="ARBA" id="ARBA00022452"/>
    </source>
</evidence>
<evidence type="ECO:0000256" key="7">
    <source>
        <dbReference type="ARBA" id="ARBA00022729"/>
    </source>
</evidence>
<evidence type="ECO:0000313" key="21">
    <source>
        <dbReference type="Proteomes" id="UP000490535"/>
    </source>
</evidence>
<feature type="short sequence motif" description="TonB C-terminal box" evidence="15">
    <location>
        <begin position="719"/>
        <end position="736"/>
    </location>
</feature>
<evidence type="ECO:0000256" key="11">
    <source>
        <dbReference type="ARBA" id="ARBA00023136"/>
    </source>
</evidence>
<keyword evidence="9" id="KW-0406">Ion transport</keyword>
<dbReference type="GO" id="GO:0009279">
    <property type="term" value="C:cell outer membrane"/>
    <property type="evidence" value="ECO:0007669"/>
    <property type="project" value="UniProtKB-SubCell"/>
</dbReference>
<dbReference type="InterPro" id="IPR036942">
    <property type="entry name" value="Beta-barrel_TonB_sf"/>
</dbReference>
<keyword evidence="4 14" id="KW-1134">Transmembrane beta strand</keyword>
<dbReference type="InterPro" id="IPR010105">
    <property type="entry name" value="TonB_sidphr_rcpt"/>
</dbReference>
<dbReference type="InterPro" id="IPR037066">
    <property type="entry name" value="Plug_dom_sf"/>
</dbReference>
<dbReference type="PROSITE" id="PS01156">
    <property type="entry name" value="TONB_DEPENDENT_REC_2"/>
    <property type="match status" value="1"/>
</dbReference>
<dbReference type="PROSITE" id="PS52016">
    <property type="entry name" value="TONB_DEPENDENT_REC_3"/>
    <property type="match status" value="1"/>
</dbReference>
<dbReference type="InterPro" id="IPR000531">
    <property type="entry name" value="Beta-barrel_TonB"/>
</dbReference>
<keyword evidence="12 20" id="KW-0675">Receptor</keyword>
<evidence type="ECO:0000256" key="1">
    <source>
        <dbReference type="ARBA" id="ARBA00004571"/>
    </source>
</evidence>
<dbReference type="PANTHER" id="PTHR32552:SF74">
    <property type="entry name" value="HYDROXAMATE SIDEROPHORE RECEPTOR FHUE"/>
    <property type="match status" value="1"/>
</dbReference>
<gene>
    <name evidence="20" type="primary">pupA_1</name>
    <name evidence="20" type="ORF">GAK29_01167</name>
</gene>
<evidence type="ECO:0000256" key="9">
    <source>
        <dbReference type="ARBA" id="ARBA00023065"/>
    </source>
</evidence>
<evidence type="ECO:0000256" key="2">
    <source>
        <dbReference type="ARBA" id="ARBA00009810"/>
    </source>
</evidence>
<feature type="domain" description="TonB-dependent receptor plug" evidence="19">
    <location>
        <begin position="64"/>
        <end position="173"/>
    </location>
</feature>
<keyword evidence="3 14" id="KW-0813">Transport</keyword>
<dbReference type="Proteomes" id="UP000490535">
    <property type="component" value="Unassembled WGS sequence"/>
</dbReference>
<dbReference type="NCBIfam" id="TIGR01783">
    <property type="entry name" value="TonB-siderophor"/>
    <property type="match status" value="1"/>
</dbReference>
<dbReference type="Pfam" id="PF07715">
    <property type="entry name" value="Plug"/>
    <property type="match status" value="1"/>
</dbReference>
<dbReference type="Gene3D" id="2.170.130.10">
    <property type="entry name" value="TonB-dependent receptor, plug domain"/>
    <property type="match status" value="1"/>
</dbReference>
<dbReference type="SUPFAM" id="SSF56935">
    <property type="entry name" value="Porins"/>
    <property type="match status" value="1"/>
</dbReference>
<protein>
    <submittedName>
        <fullName evidence="20">Ferric-pseudobactin 358 receptor</fullName>
    </submittedName>
</protein>
<dbReference type="PANTHER" id="PTHR32552">
    <property type="entry name" value="FERRICHROME IRON RECEPTOR-RELATED"/>
    <property type="match status" value="1"/>
</dbReference>
<evidence type="ECO:0000313" key="20">
    <source>
        <dbReference type="EMBL" id="KAF1026647.1"/>
    </source>
</evidence>
<keyword evidence="5" id="KW-0410">Iron transport</keyword>
<dbReference type="GO" id="GO:0038023">
    <property type="term" value="F:signaling receptor activity"/>
    <property type="evidence" value="ECO:0007669"/>
    <property type="project" value="InterPro"/>
</dbReference>
<keyword evidence="6 14" id="KW-0812">Transmembrane</keyword>
<dbReference type="GO" id="GO:0015344">
    <property type="term" value="F:siderophore uptake transmembrane transporter activity"/>
    <property type="evidence" value="ECO:0007669"/>
    <property type="project" value="TreeGrafter"/>
</dbReference>
<evidence type="ECO:0000256" key="6">
    <source>
        <dbReference type="ARBA" id="ARBA00022692"/>
    </source>
</evidence>
<dbReference type="GO" id="GO:0015891">
    <property type="term" value="P:siderophore transport"/>
    <property type="evidence" value="ECO:0007669"/>
    <property type="project" value="InterPro"/>
</dbReference>
<comment type="similarity">
    <text evidence="2 14 16">Belongs to the TonB-dependent receptor family.</text>
</comment>
<evidence type="ECO:0000256" key="3">
    <source>
        <dbReference type="ARBA" id="ARBA00022448"/>
    </source>
</evidence>
<comment type="subcellular location">
    <subcellularLocation>
        <location evidence="1 14">Cell outer membrane</location>
        <topology evidence="1 14">Multi-pass membrane protein</topology>
    </subcellularLocation>
</comment>
<evidence type="ECO:0000256" key="10">
    <source>
        <dbReference type="ARBA" id="ARBA00023077"/>
    </source>
</evidence>
<dbReference type="InterPro" id="IPR039426">
    <property type="entry name" value="TonB-dep_rcpt-like"/>
</dbReference>
<dbReference type="InterPro" id="IPR010917">
    <property type="entry name" value="TonB_rcpt_CS"/>
</dbReference>
<dbReference type="PROSITE" id="PS51257">
    <property type="entry name" value="PROKAR_LIPOPROTEIN"/>
    <property type="match status" value="1"/>
</dbReference>
<feature type="signal peptide" evidence="17">
    <location>
        <begin position="1"/>
        <end position="27"/>
    </location>
</feature>
<keyword evidence="8" id="KW-0408">Iron</keyword>
<dbReference type="Gene3D" id="2.40.170.20">
    <property type="entry name" value="TonB-dependent receptor, beta-barrel domain"/>
    <property type="match status" value="1"/>
</dbReference>
<evidence type="ECO:0000256" key="13">
    <source>
        <dbReference type="ARBA" id="ARBA00023237"/>
    </source>
</evidence>
<accession>A0A833U011</accession>
<comment type="caution">
    <text evidence="20">The sequence shown here is derived from an EMBL/GenBank/DDBJ whole genome shotgun (WGS) entry which is preliminary data.</text>
</comment>
<reference evidence="21" key="1">
    <citation type="journal article" date="2020" name="MBio">
        <title>Horizontal gene transfer to a defensive symbiont with a reduced genome amongst a multipartite beetle microbiome.</title>
        <authorList>
            <person name="Waterworth S.C."/>
            <person name="Florez L.V."/>
            <person name="Rees E.R."/>
            <person name="Hertweck C."/>
            <person name="Kaltenpoth M."/>
            <person name="Kwan J.C."/>
        </authorList>
    </citation>
    <scope>NUCLEOTIDE SEQUENCE [LARGE SCALE GENOMIC DNA]</scope>
</reference>
<evidence type="ECO:0000256" key="8">
    <source>
        <dbReference type="ARBA" id="ARBA00023004"/>
    </source>
</evidence>
<keyword evidence="11 14" id="KW-0472">Membrane</keyword>
<feature type="chain" id="PRO_5032958285" evidence="17">
    <location>
        <begin position="28"/>
        <end position="736"/>
    </location>
</feature>
<evidence type="ECO:0000259" key="18">
    <source>
        <dbReference type="Pfam" id="PF00593"/>
    </source>
</evidence>
<feature type="domain" description="TonB-dependent receptor-like beta-barrel" evidence="18">
    <location>
        <begin position="288"/>
        <end position="708"/>
    </location>
</feature>
<dbReference type="Pfam" id="PF00593">
    <property type="entry name" value="TonB_dep_Rec_b-barrel"/>
    <property type="match status" value="1"/>
</dbReference>
<evidence type="ECO:0000256" key="14">
    <source>
        <dbReference type="PROSITE-ProRule" id="PRU01360"/>
    </source>
</evidence>
<organism evidence="20 21">
    <name type="scientific">Acinetobacter bereziniae</name>
    <name type="common">Acinetobacter genomosp. 10</name>
    <dbReference type="NCBI Taxonomy" id="106648"/>
    <lineage>
        <taxon>Bacteria</taxon>
        <taxon>Pseudomonadati</taxon>
        <taxon>Pseudomonadota</taxon>
        <taxon>Gammaproteobacteria</taxon>
        <taxon>Moraxellales</taxon>
        <taxon>Moraxellaceae</taxon>
        <taxon>Acinetobacter</taxon>
    </lineage>
</organism>